<dbReference type="GO" id="GO:0003723">
    <property type="term" value="F:RNA binding"/>
    <property type="evidence" value="ECO:0007669"/>
    <property type="project" value="UniProtKB-UniRule"/>
</dbReference>
<name>S4P8H6_9NEOP</name>
<keyword evidence="6 7" id="KW-0539">Nucleus</keyword>
<dbReference type="PANTHER" id="PTHR15341">
    <property type="entry name" value="SUN-COR STEROID HORMONE RECEPTOR CO-REPRESSOR"/>
    <property type="match status" value="1"/>
</dbReference>
<evidence type="ECO:0000256" key="2">
    <source>
        <dbReference type="ARBA" id="ARBA00009154"/>
    </source>
</evidence>
<dbReference type="InterPro" id="IPR007146">
    <property type="entry name" value="Sas10/Utp3/C1D"/>
</dbReference>
<keyword evidence="7" id="KW-0963">Cytoplasm</keyword>
<keyword evidence="7" id="KW-0238">DNA-binding</keyword>
<dbReference type="GO" id="GO:0005730">
    <property type="term" value="C:nucleolus"/>
    <property type="evidence" value="ECO:0007669"/>
    <property type="project" value="UniProtKB-SubCell"/>
</dbReference>
<dbReference type="EMBL" id="GAIX01005926">
    <property type="protein sequence ID" value="JAA86634.1"/>
    <property type="molecule type" value="Transcribed_RNA"/>
</dbReference>
<protein>
    <recommendedName>
        <fullName evidence="3 7">Nuclear nucleic acid-binding protein C1D</fullName>
    </recommendedName>
</protein>
<evidence type="ECO:0000256" key="5">
    <source>
        <dbReference type="ARBA" id="ARBA00022884"/>
    </source>
</evidence>
<proteinExistence type="inferred from homology"/>
<dbReference type="GeneID" id="120631783"/>
<evidence type="ECO:0000313" key="8">
    <source>
        <dbReference type="EMBL" id="JAA86634.1"/>
    </source>
</evidence>
<evidence type="ECO:0000256" key="4">
    <source>
        <dbReference type="ARBA" id="ARBA00022552"/>
    </source>
</evidence>
<comment type="subunit">
    <text evidence="7">Monomer and homodimer.</text>
</comment>
<dbReference type="InterPro" id="IPR011082">
    <property type="entry name" value="Exosome-assoc_fac/DNA_repair"/>
</dbReference>
<evidence type="ECO:0000256" key="3">
    <source>
        <dbReference type="ARBA" id="ARBA00015212"/>
    </source>
</evidence>
<dbReference type="AlphaFoldDB" id="S4P8H6"/>
<dbReference type="PANTHER" id="PTHR15341:SF3">
    <property type="entry name" value="NUCLEAR NUCLEIC ACID-BINDING PROTEIN C1D"/>
    <property type="match status" value="1"/>
</dbReference>
<dbReference type="Pfam" id="PF04000">
    <property type="entry name" value="Sas10_Utp3"/>
    <property type="match status" value="1"/>
</dbReference>
<evidence type="ECO:0000256" key="1">
    <source>
        <dbReference type="ARBA" id="ARBA00004123"/>
    </source>
</evidence>
<sequence>MIDYRNIQYGELAQDADFANRYESLKEALTEMQAVLDNLLPLRQHYDSMDLPQRIEYDIFLAYTMNSLYWVHLRILGIDPTTTPIKDELNRTKVAMMKWKEIKDKSKRPTVDIQAAKRFINSGLYDRFQGAGQPKNKKIKFNEQGDQV</sequence>
<dbReference type="GO" id="GO:0003677">
    <property type="term" value="F:DNA binding"/>
    <property type="evidence" value="ECO:0007669"/>
    <property type="project" value="UniProtKB-KW"/>
</dbReference>
<evidence type="ECO:0000256" key="7">
    <source>
        <dbReference type="RuleBase" id="RU368003"/>
    </source>
</evidence>
<keyword evidence="4 7" id="KW-0698">rRNA processing</keyword>
<comment type="similarity">
    <text evidence="2 7">Belongs to the C1D family.</text>
</comment>
<reference evidence="8" key="1">
    <citation type="journal article" date="2013" name="BMC Genomics">
        <title>Unscrambling butterfly oogenesis.</title>
        <authorList>
            <person name="Carter J.M."/>
            <person name="Baker S.C."/>
            <person name="Pink R."/>
            <person name="Carter D.R."/>
            <person name="Collins A."/>
            <person name="Tomlin J."/>
            <person name="Gibbs M."/>
            <person name="Breuker C.J."/>
        </authorList>
    </citation>
    <scope>NUCLEOTIDE SEQUENCE</scope>
    <source>
        <tissue evidence="8">Ovary</tissue>
    </source>
</reference>
<dbReference type="GO" id="GO:0000460">
    <property type="term" value="P:maturation of 5.8S rRNA"/>
    <property type="evidence" value="ECO:0007669"/>
    <property type="project" value="TreeGrafter"/>
</dbReference>
<dbReference type="GO" id="GO:0005737">
    <property type="term" value="C:cytoplasm"/>
    <property type="evidence" value="ECO:0007669"/>
    <property type="project" value="UniProtKB-SubCell"/>
</dbReference>
<reference evidence="8" key="2">
    <citation type="submission" date="2013-05" db="EMBL/GenBank/DDBJ databases">
        <authorList>
            <person name="Carter J.-M."/>
            <person name="Baker S.C."/>
            <person name="Pink R."/>
            <person name="Carter D.R.F."/>
            <person name="Collins A."/>
            <person name="Tomlin J."/>
            <person name="Gibbs M."/>
            <person name="Breuker C.J."/>
        </authorList>
    </citation>
    <scope>NUCLEOTIDE SEQUENCE</scope>
    <source>
        <tissue evidence="8">Ovary</tissue>
    </source>
</reference>
<dbReference type="GO" id="GO:0000178">
    <property type="term" value="C:exosome (RNase complex)"/>
    <property type="evidence" value="ECO:0007669"/>
    <property type="project" value="TreeGrafter"/>
</dbReference>
<comment type="subcellular location">
    <subcellularLocation>
        <location evidence="7">Cytoplasm</location>
    </subcellularLocation>
    <subcellularLocation>
        <location evidence="7">Nucleus</location>
        <location evidence="7">Nucleolus</location>
    </subcellularLocation>
    <subcellularLocation>
        <location evidence="1 7">Nucleus</location>
    </subcellularLocation>
</comment>
<comment type="function">
    <text evidence="7">Plays a role in the recruitment of the exosome to pre-rRNA to mediate the 3'-5' end processing of the 5.8S rRNA.</text>
</comment>
<dbReference type="GO" id="GO:0010468">
    <property type="term" value="P:regulation of gene expression"/>
    <property type="evidence" value="ECO:0007669"/>
    <property type="project" value="TreeGrafter"/>
</dbReference>
<dbReference type="RefSeq" id="XP_039757395.1">
    <property type="nucleotide sequence ID" value="XM_039901461.1"/>
</dbReference>
<organism evidence="8">
    <name type="scientific">Pararge aegeria</name>
    <name type="common">speckled wood butterfly</name>
    <dbReference type="NCBI Taxonomy" id="116150"/>
    <lineage>
        <taxon>Eukaryota</taxon>
        <taxon>Metazoa</taxon>
        <taxon>Ecdysozoa</taxon>
        <taxon>Arthropoda</taxon>
        <taxon>Hexapoda</taxon>
        <taxon>Insecta</taxon>
        <taxon>Pterygota</taxon>
        <taxon>Neoptera</taxon>
        <taxon>Endopterygota</taxon>
        <taxon>Lepidoptera</taxon>
        <taxon>Glossata</taxon>
        <taxon>Ditrysia</taxon>
        <taxon>Papilionoidea</taxon>
        <taxon>Nymphalidae</taxon>
        <taxon>Satyrinae</taxon>
        <taxon>Satyrini</taxon>
        <taxon>Parargina</taxon>
        <taxon>Pararge</taxon>
    </lineage>
</organism>
<accession>S4P8H6</accession>
<evidence type="ECO:0000256" key="6">
    <source>
        <dbReference type="ARBA" id="ARBA00023242"/>
    </source>
</evidence>
<keyword evidence="5 7" id="KW-0694">RNA-binding</keyword>